<dbReference type="AlphaFoldDB" id="A0A4U1BQ98"/>
<dbReference type="PANTHER" id="PTHR22777">
    <property type="entry name" value="HEMOLYSIN-RELATED"/>
    <property type="match status" value="1"/>
</dbReference>
<dbReference type="GO" id="GO:0005886">
    <property type="term" value="C:plasma membrane"/>
    <property type="evidence" value="ECO:0007669"/>
    <property type="project" value="TreeGrafter"/>
</dbReference>
<dbReference type="Pfam" id="PF00571">
    <property type="entry name" value="CBS"/>
    <property type="match status" value="1"/>
</dbReference>
<dbReference type="InterPro" id="IPR046342">
    <property type="entry name" value="CBS_dom_sf"/>
</dbReference>
<reference evidence="12 13" key="1">
    <citation type="submission" date="2019-04" db="EMBL/GenBank/DDBJ databases">
        <authorList>
            <person name="Hwang J.C."/>
        </authorList>
    </citation>
    <scope>NUCLEOTIDE SEQUENCE [LARGE SCALE GENOMIC DNA]</scope>
    <source>
        <strain evidence="12 13">IMCC35002</strain>
    </source>
</reference>
<evidence type="ECO:0000256" key="8">
    <source>
        <dbReference type="PROSITE-ProRule" id="PRU01193"/>
    </source>
</evidence>
<keyword evidence="2 8" id="KW-0812">Transmembrane</keyword>
<evidence type="ECO:0000256" key="5">
    <source>
        <dbReference type="ARBA" id="ARBA00023122"/>
    </source>
</evidence>
<sequence length="353" mass="38755">MLLLVIYIAVAIGVSFVCSIFEAALLSVTPSYIANLKQTNPKAAARLEKQKADVEAPLVAILTLNTIAHTAGAAGAGAQATKVFGNEWLGVFSAVLTLGILFLSEIIPKTLGANYWRTIAPSVSLALTWMVTFTKPLVWMSLKVTKLMGKGEQGNYIRAEMSAMAEIGHEAGELDKQESNILKQLLNAREVPVTAVMTPRTVIHSASQHLNLTEFVTENADVTFTRIPVHDKDRDDIVGYVHRAEVLLAEKNNPEKALRSLKKPILVLPEGTKLMAVFEQLLKRHTQVAIVVDEYGSVLGLVTMEDIIESLLGLEIVDLNDPAADMQEVAKKLWEQRQKKHRIQLSDNDSEEA</sequence>
<comment type="subcellular location">
    <subcellularLocation>
        <location evidence="1">Membrane</location>
        <topology evidence="1">Multi-pass membrane protein</topology>
    </subcellularLocation>
</comment>
<evidence type="ECO:0000313" key="13">
    <source>
        <dbReference type="Proteomes" id="UP000305675"/>
    </source>
</evidence>
<proteinExistence type="predicted"/>
<evidence type="ECO:0000256" key="6">
    <source>
        <dbReference type="ARBA" id="ARBA00023136"/>
    </source>
</evidence>
<dbReference type="InterPro" id="IPR044751">
    <property type="entry name" value="Ion_transp-like_CBS"/>
</dbReference>
<organism evidence="12 13">
    <name type="scientific">Ferrimonas aestuarii</name>
    <dbReference type="NCBI Taxonomy" id="2569539"/>
    <lineage>
        <taxon>Bacteria</taxon>
        <taxon>Pseudomonadati</taxon>
        <taxon>Pseudomonadota</taxon>
        <taxon>Gammaproteobacteria</taxon>
        <taxon>Alteromonadales</taxon>
        <taxon>Ferrimonadaceae</taxon>
        <taxon>Ferrimonas</taxon>
    </lineage>
</organism>
<dbReference type="RefSeq" id="WP_136863525.1">
    <property type="nucleotide sequence ID" value="NZ_SWCJ01000007.1"/>
</dbReference>
<dbReference type="OrthoDB" id="9798188at2"/>
<evidence type="ECO:0000256" key="2">
    <source>
        <dbReference type="ARBA" id="ARBA00022692"/>
    </source>
</evidence>
<feature type="domain" description="CNNM transmembrane" evidence="11">
    <location>
        <begin position="1"/>
        <end position="178"/>
    </location>
</feature>
<feature type="domain" description="CBS" evidence="10">
    <location>
        <begin position="261"/>
        <end position="319"/>
    </location>
</feature>
<feature type="transmembrane region" description="Helical" evidence="9">
    <location>
        <begin position="88"/>
        <end position="107"/>
    </location>
</feature>
<dbReference type="PROSITE" id="PS51846">
    <property type="entry name" value="CNNM"/>
    <property type="match status" value="1"/>
</dbReference>
<keyword evidence="6 8" id="KW-0472">Membrane</keyword>
<keyword evidence="13" id="KW-1185">Reference proteome</keyword>
<evidence type="ECO:0000256" key="9">
    <source>
        <dbReference type="SAM" id="Phobius"/>
    </source>
</evidence>
<evidence type="ECO:0000313" key="12">
    <source>
        <dbReference type="EMBL" id="TKB54725.1"/>
    </source>
</evidence>
<accession>A0A4U1BQ98</accession>
<dbReference type="Gene3D" id="3.10.580.10">
    <property type="entry name" value="CBS-domain"/>
    <property type="match status" value="1"/>
</dbReference>
<keyword evidence="5 7" id="KW-0129">CBS domain</keyword>
<evidence type="ECO:0000256" key="4">
    <source>
        <dbReference type="ARBA" id="ARBA00022989"/>
    </source>
</evidence>
<evidence type="ECO:0000256" key="7">
    <source>
        <dbReference type="PROSITE-ProRule" id="PRU00703"/>
    </source>
</evidence>
<evidence type="ECO:0000256" key="1">
    <source>
        <dbReference type="ARBA" id="ARBA00004141"/>
    </source>
</evidence>
<evidence type="ECO:0000256" key="3">
    <source>
        <dbReference type="ARBA" id="ARBA00022737"/>
    </source>
</evidence>
<feature type="transmembrane region" description="Helical" evidence="9">
    <location>
        <begin position="119"/>
        <end position="138"/>
    </location>
</feature>
<dbReference type="Proteomes" id="UP000305675">
    <property type="component" value="Unassembled WGS sequence"/>
</dbReference>
<protein>
    <submittedName>
        <fullName evidence="12">HlyC/CorC family transporter</fullName>
    </submittedName>
</protein>
<keyword evidence="4 8" id="KW-1133">Transmembrane helix</keyword>
<dbReference type="EMBL" id="SWCJ01000007">
    <property type="protein sequence ID" value="TKB54725.1"/>
    <property type="molecule type" value="Genomic_DNA"/>
</dbReference>
<comment type="caution">
    <text evidence="12">The sequence shown here is derived from an EMBL/GenBank/DDBJ whole genome shotgun (WGS) entry which is preliminary data.</text>
</comment>
<name>A0A4U1BQ98_9GAMM</name>
<dbReference type="SUPFAM" id="SSF54631">
    <property type="entry name" value="CBS-domain pair"/>
    <property type="match status" value="1"/>
</dbReference>
<dbReference type="Pfam" id="PF01595">
    <property type="entry name" value="CNNM"/>
    <property type="match status" value="1"/>
</dbReference>
<dbReference type="PANTHER" id="PTHR22777:SF4">
    <property type="entry name" value="UPF0053 PROTEIN SLL1254"/>
    <property type="match status" value="1"/>
</dbReference>
<dbReference type="PROSITE" id="PS51371">
    <property type="entry name" value="CBS"/>
    <property type="match status" value="1"/>
</dbReference>
<dbReference type="InterPro" id="IPR002550">
    <property type="entry name" value="CNNM"/>
</dbReference>
<keyword evidence="3" id="KW-0677">Repeat</keyword>
<gene>
    <name evidence="12" type="ORF">FCL42_11280</name>
</gene>
<dbReference type="InterPro" id="IPR000644">
    <property type="entry name" value="CBS_dom"/>
</dbReference>
<evidence type="ECO:0000259" key="11">
    <source>
        <dbReference type="PROSITE" id="PS51846"/>
    </source>
</evidence>
<dbReference type="CDD" id="cd04590">
    <property type="entry name" value="CBS_pair_CorC_HlyC_assoc"/>
    <property type="match status" value="1"/>
</dbReference>
<feature type="transmembrane region" description="Helical" evidence="9">
    <location>
        <begin position="6"/>
        <end position="28"/>
    </location>
</feature>
<evidence type="ECO:0000259" key="10">
    <source>
        <dbReference type="PROSITE" id="PS51371"/>
    </source>
</evidence>